<dbReference type="Proteomes" id="UP000054870">
    <property type="component" value="Unassembled WGS sequence"/>
</dbReference>
<dbReference type="EMBL" id="FCOF02000008">
    <property type="protein sequence ID" value="SAK57489.1"/>
    <property type="molecule type" value="Genomic_DNA"/>
</dbReference>
<evidence type="ECO:0000313" key="2">
    <source>
        <dbReference type="Proteomes" id="UP000054870"/>
    </source>
</evidence>
<proteinExistence type="predicted"/>
<dbReference type="OrthoDB" id="9058065at2"/>
<evidence type="ECO:0000313" key="1">
    <source>
        <dbReference type="EMBL" id="SAK57489.1"/>
    </source>
</evidence>
<accession>A0A158AIJ3</accession>
<sequence>MDWKFWKPEKHPGEPAANWPVDIHAALRHLLDLYERADALPFSSWAAPGIEFSPDVRDAAQSGARGYQLALWFWLFAEKHGALAARMARESFCLLADARHQGSGDSVDQLLDLENRIAHVFETTSAEQRTFKQEGLTVQLPMDYFLASAYFKLAPNSPYAAEHASDMQGDDYKLAACFRHATEQALSVFRPMIQAVEFNATSLPNWKWSAQAGAAERHLRRRYNNPLFPLHRQMVTAHDVHEARVADNRALQDIRHELNDLAREFYSTNDLPLNWRSFLEDFRERLDLLEDRRVIVGGANDGLGDAIAEVRRNVLDAWRGAIQKNRQSLTALDQEEARRAERRAMLIDSDWTAQLFSQGSLIPSDEIVPALLSEPPGDVEKAVTCMQADPRLHETLATCRVSARRLVESLRAAGHDVPDVSEKLRILDGAPGQVPA</sequence>
<dbReference type="AlphaFoldDB" id="A0A158AIJ3"/>
<keyword evidence="2" id="KW-1185">Reference proteome</keyword>
<gene>
    <name evidence="1" type="ORF">AWB75_02226</name>
</gene>
<reference evidence="1" key="1">
    <citation type="submission" date="2016-01" db="EMBL/GenBank/DDBJ databases">
        <authorList>
            <person name="Peeters C."/>
        </authorList>
    </citation>
    <scope>NUCLEOTIDE SEQUENCE [LARGE SCALE GENOMIC DNA]</scope>
    <source>
        <strain evidence="1">LMG 29318</strain>
    </source>
</reference>
<name>A0A158AIJ3_9BURK</name>
<protein>
    <recommendedName>
        <fullName evidence="3">Tryptophan leader peptide</fullName>
    </recommendedName>
</protein>
<dbReference type="RefSeq" id="WP_061124146.1">
    <property type="nucleotide sequence ID" value="NZ_FCOF02000008.1"/>
</dbReference>
<evidence type="ECO:0008006" key="3">
    <source>
        <dbReference type="Google" id="ProtNLM"/>
    </source>
</evidence>
<comment type="caution">
    <text evidence="1">The sequence shown here is derived from an EMBL/GenBank/DDBJ whole genome shotgun (WGS) entry which is preliminary data.</text>
</comment>
<organism evidence="1 2">
    <name type="scientific">Caballeronia catudaia</name>
    <dbReference type="NCBI Taxonomy" id="1777136"/>
    <lineage>
        <taxon>Bacteria</taxon>
        <taxon>Pseudomonadati</taxon>
        <taxon>Pseudomonadota</taxon>
        <taxon>Betaproteobacteria</taxon>
        <taxon>Burkholderiales</taxon>
        <taxon>Burkholderiaceae</taxon>
        <taxon>Caballeronia</taxon>
    </lineage>
</organism>